<keyword evidence="1" id="KW-0472">Membrane</keyword>
<keyword evidence="1" id="KW-0812">Transmembrane</keyword>
<name>G2XMY9_BOTF4</name>
<reference evidence="3" key="1">
    <citation type="journal article" date="2011" name="PLoS Genet.">
        <title>Genomic analysis of the necrotrophic fungal pathogens Sclerotinia sclerotiorum and Botrytis cinerea.</title>
        <authorList>
            <person name="Amselem J."/>
            <person name="Cuomo C.A."/>
            <person name="van Kan J.A."/>
            <person name="Viaud M."/>
            <person name="Benito E.P."/>
            <person name="Couloux A."/>
            <person name="Coutinho P.M."/>
            <person name="de Vries R.P."/>
            <person name="Dyer P.S."/>
            <person name="Fillinger S."/>
            <person name="Fournier E."/>
            <person name="Gout L."/>
            <person name="Hahn M."/>
            <person name="Kohn L."/>
            <person name="Lapalu N."/>
            <person name="Plummer K.M."/>
            <person name="Pradier J.M."/>
            <person name="Quevillon E."/>
            <person name="Sharon A."/>
            <person name="Simon A."/>
            <person name="ten Have A."/>
            <person name="Tudzynski B."/>
            <person name="Tudzynski P."/>
            <person name="Wincker P."/>
            <person name="Andrew M."/>
            <person name="Anthouard V."/>
            <person name="Beever R.E."/>
            <person name="Beffa R."/>
            <person name="Benoit I."/>
            <person name="Bouzid O."/>
            <person name="Brault B."/>
            <person name="Chen Z."/>
            <person name="Choquer M."/>
            <person name="Collemare J."/>
            <person name="Cotton P."/>
            <person name="Danchin E.G."/>
            <person name="Da Silva C."/>
            <person name="Gautier A."/>
            <person name="Giraud C."/>
            <person name="Giraud T."/>
            <person name="Gonzalez C."/>
            <person name="Grossetete S."/>
            <person name="Guldener U."/>
            <person name="Henrissat B."/>
            <person name="Howlett B.J."/>
            <person name="Kodira C."/>
            <person name="Kretschmer M."/>
            <person name="Lappartient A."/>
            <person name="Leroch M."/>
            <person name="Levis C."/>
            <person name="Mauceli E."/>
            <person name="Neuveglise C."/>
            <person name="Oeser B."/>
            <person name="Pearson M."/>
            <person name="Poulain J."/>
            <person name="Poussereau N."/>
            <person name="Quesneville H."/>
            <person name="Rascle C."/>
            <person name="Schumacher J."/>
            <person name="Segurens B."/>
            <person name="Sexton A."/>
            <person name="Silva E."/>
            <person name="Sirven C."/>
            <person name="Soanes D.M."/>
            <person name="Talbot N.J."/>
            <person name="Templeton M."/>
            <person name="Yandava C."/>
            <person name="Yarden O."/>
            <person name="Zeng Q."/>
            <person name="Rollins J.A."/>
            <person name="Lebrun M.H."/>
            <person name="Dickman M."/>
        </authorList>
    </citation>
    <scope>NUCLEOTIDE SEQUENCE [LARGE SCALE GENOMIC DNA]</scope>
    <source>
        <strain evidence="3">T4</strain>
    </source>
</reference>
<feature type="transmembrane region" description="Helical" evidence="1">
    <location>
        <begin position="9"/>
        <end position="29"/>
    </location>
</feature>
<keyword evidence="1" id="KW-1133">Transmembrane helix</keyword>
<proteinExistence type="predicted"/>
<dbReference type="EMBL" id="FQ790245">
    <property type="protein sequence ID" value="CCD42245.1"/>
    <property type="molecule type" value="Genomic_DNA"/>
</dbReference>
<gene>
    <name evidence="2" type="ORF">BofuT4_P013730.1</name>
</gene>
<protein>
    <submittedName>
        <fullName evidence="2">Uncharacterized protein</fullName>
    </submittedName>
</protein>
<dbReference type="AlphaFoldDB" id="G2XMY9"/>
<sequence>MNVGTAQEASVSVIAILLSTKAIIVRFPIDCLQQPFELPRDALSEMISWIRKMAAAMGGYASIILLLLNEDKGSKIWRVRHSVVLKAAVRQGESQKTELLLDIVENTSQSNSIQSSFMRLQMADMKLSYRMLVTGFVSEALGGSP</sequence>
<evidence type="ECO:0000313" key="3">
    <source>
        <dbReference type="Proteomes" id="UP000008177"/>
    </source>
</evidence>
<dbReference type="InParanoid" id="G2XMY9"/>
<dbReference type="HOGENOM" id="CLU_1786553_0_0_1"/>
<evidence type="ECO:0000313" key="2">
    <source>
        <dbReference type="EMBL" id="CCD42245.1"/>
    </source>
</evidence>
<accession>G2XMY9</accession>
<evidence type="ECO:0000256" key="1">
    <source>
        <dbReference type="SAM" id="Phobius"/>
    </source>
</evidence>
<organism evidence="2 3">
    <name type="scientific">Botryotinia fuckeliana (strain T4)</name>
    <name type="common">Noble rot fungus</name>
    <name type="synonym">Botrytis cinerea</name>
    <dbReference type="NCBI Taxonomy" id="999810"/>
    <lineage>
        <taxon>Eukaryota</taxon>
        <taxon>Fungi</taxon>
        <taxon>Dikarya</taxon>
        <taxon>Ascomycota</taxon>
        <taxon>Pezizomycotina</taxon>
        <taxon>Leotiomycetes</taxon>
        <taxon>Helotiales</taxon>
        <taxon>Sclerotiniaceae</taxon>
        <taxon>Botrytis</taxon>
    </lineage>
</organism>
<dbReference type="Proteomes" id="UP000008177">
    <property type="component" value="Unplaced contigs"/>
</dbReference>
<feature type="transmembrane region" description="Helical" evidence="1">
    <location>
        <begin position="49"/>
        <end position="68"/>
    </location>
</feature>